<dbReference type="InterPro" id="IPR050691">
    <property type="entry name" value="Hyaluronan_bind_Proteoglycan"/>
</dbReference>
<dbReference type="PROSITE" id="PS00022">
    <property type="entry name" value="EGF_1"/>
    <property type="match status" value="1"/>
</dbReference>
<dbReference type="InterPro" id="IPR016186">
    <property type="entry name" value="C-type_lectin-like/link_sf"/>
</dbReference>
<dbReference type="FunFam" id="3.10.100.10:FF:000003">
    <property type="entry name" value="Versican core protein"/>
    <property type="match status" value="1"/>
</dbReference>
<evidence type="ECO:0000256" key="29">
    <source>
        <dbReference type="SAM" id="Coils"/>
    </source>
</evidence>
<dbReference type="InterPro" id="IPR038051">
    <property type="entry name" value="XRCC4-like_N_sf"/>
</dbReference>
<dbReference type="SMART" id="SM00445">
    <property type="entry name" value="LINK"/>
    <property type="match status" value="2"/>
</dbReference>
<feature type="region of interest" description="Disordered" evidence="30">
    <location>
        <begin position="3831"/>
        <end position="3877"/>
    </location>
</feature>
<feature type="compositionally biased region" description="Polar residues" evidence="30">
    <location>
        <begin position="1812"/>
        <end position="1849"/>
    </location>
</feature>
<feature type="compositionally biased region" description="Polar residues" evidence="30">
    <location>
        <begin position="3083"/>
        <end position="3104"/>
    </location>
</feature>
<evidence type="ECO:0000256" key="5">
    <source>
        <dbReference type="ARBA" id="ARBA00022530"/>
    </source>
</evidence>
<feature type="region of interest" description="Disordered" evidence="30">
    <location>
        <begin position="2163"/>
        <end position="2209"/>
    </location>
</feature>
<dbReference type="Pfam" id="PF07686">
    <property type="entry name" value="V-set"/>
    <property type="match status" value="1"/>
</dbReference>
<feature type="compositionally biased region" description="Low complexity" evidence="30">
    <location>
        <begin position="2558"/>
        <end position="2568"/>
    </location>
</feature>
<feature type="compositionally biased region" description="Low complexity" evidence="30">
    <location>
        <begin position="3801"/>
        <end position="3812"/>
    </location>
</feature>
<dbReference type="GO" id="GO:0007155">
    <property type="term" value="P:cell adhesion"/>
    <property type="evidence" value="ECO:0007669"/>
    <property type="project" value="InterPro"/>
</dbReference>
<comment type="function">
    <text evidence="21">May play a role in intercellular signaling and in connecting cells with the extracellular matrix. May take part in the regulation of cell motility, growth and differentiation. Binds hyaluronic acid.</text>
</comment>
<keyword evidence="19" id="KW-0373">Hyaluronic acid</keyword>
<feature type="compositionally biased region" description="Low complexity" evidence="30">
    <location>
        <begin position="2249"/>
        <end position="2267"/>
    </location>
</feature>
<dbReference type="Pfam" id="PF00059">
    <property type="entry name" value="Lectin_C"/>
    <property type="match status" value="1"/>
</dbReference>
<dbReference type="Gene3D" id="1.20.5.370">
    <property type="match status" value="1"/>
</dbReference>
<feature type="compositionally biased region" description="Polar residues" evidence="30">
    <location>
        <begin position="5556"/>
        <end position="5565"/>
    </location>
</feature>
<feature type="region of interest" description="Disordered" evidence="30">
    <location>
        <begin position="3276"/>
        <end position="3321"/>
    </location>
</feature>
<evidence type="ECO:0000256" key="28">
    <source>
        <dbReference type="PROSITE-ProRule" id="PRU00323"/>
    </source>
</evidence>
<dbReference type="GO" id="GO:0005540">
    <property type="term" value="F:hyaluronic acid binding"/>
    <property type="evidence" value="ECO:0007669"/>
    <property type="project" value="UniProtKB-KW"/>
</dbReference>
<feature type="domain" description="Ig-like" evidence="33">
    <location>
        <begin position="400"/>
        <end position="543"/>
    </location>
</feature>
<dbReference type="FunFam" id="2.10.70.10:FF:000003">
    <property type="entry name" value="Versican core protein"/>
    <property type="match status" value="1"/>
</dbReference>
<reference evidence="36 37" key="1">
    <citation type="submission" date="2019-02" db="EMBL/GenBank/DDBJ databases">
        <title>Opniocepnalus argus genome.</title>
        <authorList>
            <person name="Zhou C."/>
            <person name="Xiao S."/>
        </authorList>
    </citation>
    <scope>NUCLEOTIDE SEQUENCE [LARGE SCALE GENOMIC DNA]</scope>
    <source>
        <strain evidence="36">OARG1902GOOAL</strain>
        <tissue evidence="36">Muscle</tissue>
    </source>
</reference>
<feature type="compositionally biased region" description="Polar residues" evidence="30">
    <location>
        <begin position="3670"/>
        <end position="3681"/>
    </location>
</feature>
<evidence type="ECO:0000256" key="3">
    <source>
        <dbReference type="ARBA" id="ARBA00004593"/>
    </source>
</evidence>
<accession>A0A6G1PZX5</accession>
<dbReference type="Gene3D" id="2.10.70.10">
    <property type="entry name" value="Complement Module, domain 1"/>
    <property type="match status" value="1"/>
</dbReference>
<feature type="compositionally biased region" description="Basic and acidic residues" evidence="30">
    <location>
        <begin position="3073"/>
        <end position="3082"/>
    </location>
</feature>
<keyword evidence="11" id="KW-0227">DNA damage</keyword>
<keyword evidence="15" id="KW-0325">Glycoprotein</keyword>
<feature type="region of interest" description="Disordered" evidence="30">
    <location>
        <begin position="2228"/>
        <end position="2473"/>
    </location>
</feature>
<dbReference type="PROSITE" id="PS50923">
    <property type="entry name" value="SUSHI"/>
    <property type="match status" value="1"/>
</dbReference>
<evidence type="ECO:0000256" key="9">
    <source>
        <dbReference type="ARBA" id="ARBA00022734"/>
    </source>
</evidence>
<dbReference type="GO" id="GO:0006310">
    <property type="term" value="P:DNA recombination"/>
    <property type="evidence" value="ECO:0007669"/>
    <property type="project" value="InterPro"/>
</dbReference>
<feature type="compositionally biased region" description="Polar residues" evidence="30">
    <location>
        <begin position="2037"/>
        <end position="2082"/>
    </location>
</feature>
<name>A0A6G1PZX5_CHAAH</name>
<dbReference type="SUPFAM" id="SSF58022">
    <property type="entry name" value="XRCC4, C-terminal oligomerization domain"/>
    <property type="match status" value="1"/>
</dbReference>
<feature type="region of interest" description="Disordered" evidence="30">
    <location>
        <begin position="5836"/>
        <end position="5857"/>
    </location>
</feature>
<feature type="compositionally biased region" description="Polar residues" evidence="30">
    <location>
        <begin position="2593"/>
        <end position="2638"/>
    </location>
</feature>
<feature type="compositionally biased region" description="Basic and acidic residues" evidence="30">
    <location>
        <begin position="3907"/>
        <end position="3916"/>
    </location>
</feature>
<feature type="compositionally biased region" description="Low complexity" evidence="30">
    <location>
        <begin position="1075"/>
        <end position="1088"/>
    </location>
</feature>
<evidence type="ECO:0000313" key="37">
    <source>
        <dbReference type="Proteomes" id="UP000503349"/>
    </source>
</evidence>
<dbReference type="CDD" id="cd03520">
    <property type="entry name" value="Link_domain_CSPGs_modules_2_4"/>
    <property type="match status" value="1"/>
</dbReference>
<feature type="compositionally biased region" description="Low complexity" evidence="30">
    <location>
        <begin position="4686"/>
        <end position="4697"/>
    </location>
</feature>
<dbReference type="InterPro" id="IPR001304">
    <property type="entry name" value="C-type_lectin-like"/>
</dbReference>
<feature type="compositionally biased region" description="Low complexity" evidence="30">
    <location>
        <begin position="2808"/>
        <end position="2823"/>
    </location>
</feature>
<dbReference type="FunFam" id="3.10.100.10:FF:000002">
    <property type="entry name" value="Hyaluronan proteoglycan link protein 1"/>
    <property type="match status" value="1"/>
</dbReference>
<dbReference type="InterPro" id="IPR014751">
    <property type="entry name" value="XRCC4-like_C"/>
</dbReference>
<feature type="compositionally biased region" description="Basic and acidic residues" evidence="30">
    <location>
        <begin position="1341"/>
        <end position="1351"/>
    </location>
</feature>
<keyword evidence="4" id="KW-0964">Secreted</keyword>
<evidence type="ECO:0000256" key="21">
    <source>
        <dbReference type="ARBA" id="ARBA00043896"/>
    </source>
</evidence>
<feature type="region of interest" description="Disordered" evidence="30">
    <location>
        <begin position="3059"/>
        <end position="3231"/>
    </location>
</feature>
<feature type="compositionally biased region" description="Low complexity" evidence="30">
    <location>
        <begin position="3364"/>
        <end position="3379"/>
    </location>
</feature>
<feature type="disulfide bond" evidence="27">
    <location>
        <begin position="6224"/>
        <end position="6267"/>
    </location>
</feature>
<keyword evidence="6 26" id="KW-0245">EGF-like domain</keyword>
<evidence type="ECO:0000256" key="24">
    <source>
        <dbReference type="ARBA" id="ARBA00044263"/>
    </source>
</evidence>
<feature type="compositionally biased region" description="Polar residues" evidence="30">
    <location>
        <begin position="3480"/>
        <end position="3517"/>
    </location>
</feature>
<dbReference type="InterPro" id="IPR018097">
    <property type="entry name" value="EGF_Ca-bd_CS"/>
</dbReference>
<feature type="compositionally biased region" description="Polar residues" evidence="30">
    <location>
        <begin position="2979"/>
        <end position="2998"/>
    </location>
</feature>
<feature type="compositionally biased region" description="Polar residues" evidence="30">
    <location>
        <begin position="1788"/>
        <end position="1804"/>
    </location>
</feature>
<dbReference type="InterPro" id="IPR053961">
    <property type="entry name" value="XRCC4_N"/>
</dbReference>
<dbReference type="SMART" id="SM00181">
    <property type="entry name" value="EGF"/>
    <property type="match status" value="1"/>
</dbReference>
<feature type="region of interest" description="Disordered" evidence="30">
    <location>
        <begin position="965"/>
        <end position="990"/>
    </location>
</feature>
<feature type="compositionally biased region" description="Basic and acidic residues" evidence="30">
    <location>
        <begin position="5528"/>
        <end position="5545"/>
    </location>
</feature>
<dbReference type="SMART" id="SM00032">
    <property type="entry name" value="CCP"/>
    <property type="match status" value="1"/>
</dbReference>
<dbReference type="GO" id="GO:0045202">
    <property type="term" value="C:synapse"/>
    <property type="evidence" value="ECO:0007669"/>
    <property type="project" value="TreeGrafter"/>
</dbReference>
<dbReference type="PROSITE" id="PS50963">
    <property type="entry name" value="LINK_2"/>
    <property type="match status" value="2"/>
</dbReference>
<feature type="compositionally biased region" description="Polar residues" evidence="30">
    <location>
        <begin position="1389"/>
        <end position="1398"/>
    </location>
</feature>
<feature type="region of interest" description="Disordered" evidence="30">
    <location>
        <begin position="2504"/>
        <end position="2683"/>
    </location>
</feature>
<keyword evidence="14 26" id="KW-1015">Disulfide bond</keyword>
<dbReference type="GO" id="GO:0002052">
    <property type="term" value="P:positive regulation of neuroblast proliferation"/>
    <property type="evidence" value="ECO:0007669"/>
    <property type="project" value="TreeGrafter"/>
</dbReference>
<feature type="region of interest" description="Disordered" evidence="30">
    <location>
        <begin position="4237"/>
        <end position="4260"/>
    </location>
</feature>
<gene>
    <name evidence="36" type="ORF">EXN66_Car011566</name>
</gene>
<feature type="compositionally biased region" description="Polar residues" evidence="30">
    <location>
        <begin position="3149"/>
        <end position="3194"/>
    </location>
</feature>
<feature type="compositionally biased region" description="Polar residues" evidence="30">
    <location>
        <begin position="5255"/>
        <end position="5273"/>
    </location>
</feature>
<feature type="compositionally biased region" description="Basic and acidic residues" evidence="30">
    <location>
        <begin position="2795"/>
        <end position="2804"/>
    </location>
</feature>
<dbReference type="PROSITE" id="PS00010">
    <property type="entry name" value="ASX_HYDROXYL"/>
    <property type="match status" value="1"/>
</dbReference>
<feature type="region of interest" description="Disordered" evidence="30">
    <location>
        <begin position="2782"/>
        <end position="3047"/>
    </location>
</feature>
<feature type="compositionally biased region" description="Low complexity" evidence="30">
    <location>
        <begin position="2967"/>
        <end position="2978"/>
    </location>
</feature>
<evidence type="ECO:0000256" key="13">
    <source>
        <dbReference type="ARBA" id="ARBA00022974"/>
    </source>
</evidence>
<keyword evidence="10" id="KW-0677">Repeat</keyword>
<feature type="compositionally biased region" description="Polar residues" evidence="30">
    <location>
        <begin position="4698"/>
        <end position="4728"/>
    </location>
</feature>
<feature type="region of interest" description="Disordered" evidence="30">
    <location>
        <begin position="3893"/>
        <end position="4074"/>
    </location>
</feature>
<feature type="compositionally biased region" description="Polar residues" evidence="30">
    <location>
        <begin position="2368"/>
        <end position="2405"/>
    </location>
</feature>
<feature type="compositionally biased region" description="Polar residues" evidence="30">
    <location>
        <begin position="2090"/>
        <end position="2146"/>
    </location>
</feature>
<feature type="compositionally biased region" description="Low complexity" evidence="30">
    <location>
        <begin position="1855"/>
        <end position="1866"/>
    </location>
</feature>
<feature type="compositionally biased region" description="Low complexity" evidence="30">
    <location>
        <begin position="1974"/>
        <end position="1992"/>
    </location>
</feature>
<evidence type="ECO:0000256" key="15">
    <source>
        <dbReference type="ARBA" id="ARBA00023180"/>
    </source>
</evidence>
<feature type="compositionally biased region" description="Polar residues" evidence="30">
    <location>
        <begin position="3983"/>
        <end position="4028"/>
    </location>
</feature>
<feature type="region of interest" description="Disordered" evidence="30">
    <location>
        <begin position="3338"/>
        <end position="3603"/>
    </location>
</feature>
<evidence type="ECO:0000256" key="11">
    <source>
        <dbReference type="ARBA" id="ARBA00022763"/>
    </source>
</evidence>
<feature type="compositionally biased region" description="Polar residues" evidence="30">
    <location>
        <begin position="5620"/>
        <end position="5647"/>
    </location>
</feature>
<dbReference type="GO" id="GO:0010001">
    <property type="term" value="P:glial cell differentiation"/>
    <property type="evidence" value="ECO:0007669"/>
    <property type="project" value="TreeGrafter"/>
</dbReference>
<comment type="caution">
    <text evidence="26">Lacks conserved residue(s) required for the propagation of feature annotation.</text>
</comment>
<dbReference type="InterPro" id="IPR053962">
    <property type="entry name" value="XRCC4_CC"/>
</dbReference>
<keyword evidence="7 27" id="KW-0768">Sushi</keyword>
<dbReference type="Pfam" id="PF00008">
    <property type="entry name" value="EGF"/>
    <property type="match status" value="1"/>
</dbReference>
<keyword evidence="5" id="KW-0272">Extracellular matrix</keyword>
<feature type="compositionally biased region" description="Polar residues" evidence="30">
    <location>
        <begin position="1670"/>
        <end position="1681"/>
    </location>
</feature>
<feature type="compositionally biased region" description="Basic and acidic residues" evidence="30">
    <location>
        <begin position="5578"/>
        <end position="5588"/>
    </location>
</feature>
<feature type="compositionally biased region" description="Low complexity" evidence="30">
    <location>
        <begin position="1593"/>
        <end position="1606"/>
    </location>
</feature>
<feature type="compositionally biased region" description="Polar residues" evidence="30">
    <location>
        <begin position="2527"/>
        <end position="2548"/>
    </location>
</feature>
<feature type="compositionally biased region" description="Polar residues" evidence="30">
    <location>
        <begin position="1405"/>
        <end position="1415"/>
    </location>
</feature>
<dbReference type="InterPro" id="IPR036179">
    <property type="entry name" value="Ig-like_dom_sf"/>
</dbReference>
<feature type="compositionally biased region" description="Polar residues" evidence="30">
    <location>
        <begin position="1253"/>
        <end position="1267"/>
    </location>
</feature>
<dbReference type="InterPro" id="IPR000436">
    <property type="entry name" value="Sushi_SCR_CCP_dom"/>
</dbReference>
<dbReference type="PROSITE" id="PS50835">
    <property type="entry name" value="IG_LIKE"/>
    <property type="match status" value="1"/>
</dbReference>
<feature type="compositionally biased region" description="Polar residues" evidence="30">
    <location>
        <begin position="3758"/>
        <end position="3795"/>
    </location>
</feature>
<feature type="compositionally biased region" description="Low complexity" evidence="30">
    <location>
        <begin position="3523"/>
        <end position="3534"/>
    </location>
</feature>
<dbReference type="InterPro" id="IPR007110">
    <property type="entry name" value="Ig-like_dom"/>
</dbReference>
<feature type="compositionally biased region" description="Low complexity" evidence="30">
    <location>
        <begin position="799"/>
        <end position="812"/>
    </location>
</feature>
<dbReference type="GO" id="GO:0030246">
    <property type="term" value="F:carbohydrate binding"/>
    <property type="evidence" value="ECO:0007669"/>
    <property type="project" value="UniProtKB-KW"/>
</dbReference>
<evidence type="ECO:0000256" key="17">
    <source>
        <dbReference type="ARBA" id="ARBA00023242"/>
    </source>
</evidence>
<keyword evidence="9" id="KW-0430">Lectin</keyword>
<dbReference type="Gene3D" id="2.60.40.10">
    <property type="entry name" value="Immunoglobulins"/>
    <property type="match status" value="1"/>
</dbReference>
<feature type="region of interest" description="Disordered" evidence="30">
    <location>
        <begin position="1752"/>
        <end position="1870"/>
    </location>
</feature>
<feature type="region of interest" description="Disordered" evidence="30">
    <location>
        <begin position="5794"/>
        <end position="5818"/>
    </location>
</feature>
<feature type="disulfide bond" evidence="26">
    <location>
        <begin position="6081"/>
        <end position="6090"/>
    </location>
</feature>
<feature type="compositionally biased region" description="Polar residues" evidence="30">
    <location>
        <begin position="2924"/>
        <end position="2961"/>
    </location>
</feature>
<reference evidence="37" key="2">
    <citation type="submission" date="2019-02" db="EMBL/GenBank/DDBJ databases">
        <title>Opniocepnalus argus Var Kimnra genome.</title>
        <authorList>
            <person name="Zhou C."/>
            <person name="Xiao S."/>
        </authorList>
    </citation>
    <scope>NUCLEOTIDE SEQUENCE [LARGE SCALE GENOMIC DNA]</scope>
</reference>
<feature type="compositionally biased region" description="Basic and acidic residues" evidence="30">
    <location>
        <begin position="3629"/>
        <end position="3638"/>
    </location>
</feature>
<dbReference type="CDD" id="cd00033">
    <property type="entry name" value="CCP"/>
    <property type="match status" value="1"/>
</dbReference>
<feature type="region of interest" description="Disordered" evidence="30">
    <location>
        <begin position="5885"/>
        <end position="5904"/>
    </location>
</feature>
<protein>
    <recommendedName>
        <fullName evidence="22">Versican core protein</fullName>
    </recommendedName>
    <alternativeName>
        <fullName evidence="23">Chondroitin sulfate proteoglycan core protein 2</fullName>
    </alternativeName>
    <alternativeName>
        <fullName evidence="24">Large fibroblast proteoglycan</fullName>
    </alternativeName>
    <alternativeName>
        <fullName evidence="25">PG-M</fullName>
    </alternativeName>
</protein>
<feature type="compositionally biased region" description="Polar residues" evidence="30">
    <location>
        <begin position="2315"/>
        <end position="2360"/>
    </location>
</feature>
<feature type="compositionally biased region" description="Low complexity" evidence="30">
    <location>
        <begin position="3639"/>
        <end position="3657"/>
    </location>
</feature>
<evidence type="ECO:0000259" key="33">
    <source>
        <dbReference type="PROSITE" id="PS50835"/>
    </source>
</evidence>
<dbReference type="InterPro" id="IPR009089">
    <property type="entry name" value="XRCC4_N_sf"/>
</dbReference>
<dbReference type="GO" id="GO:0006303">
    <property type="term" value="P:double-strand break repair via nonhomologous end joining"/>
    <property type="evidence" value="ECO:0007669"/>
    <property type="project" value="UniProtKB-ARBA"/>
</dbReference>
<feature type="compositionally biased region" description="Low complexity" evidence="30">
    <location>
        <begin position="1948"/>
        <end position="1957"/>
    </location>
</feature>
<evidence type="ECO:0000256" key="26">
    <source>
        <dbReference type="PROSITE-ProRule" id="PRU00076"/>
    </source>
</evidence>
<dbReference type="GO" id="GO:0001501">
    <property type="term" value="P:skeletal system development"/>
    <property type="evidence" value="ECO:0007669"/>
    <property type="project" value="TreeGrafter"/>
</dbReference>
<feature type="region of interest" description="Disordered" evidence="30">
    <location>
        <begin position="1368"/>
        <end position="1426"/>
    </location>
</feature>
<dbReference type="PROSITE" id="PS01187">
    <property type="entry name" value="EGF_CA"/>
    <property type="match status" value="1"/>
</dbReference>
<dbReference type="InterPro" id="IPR001881">
    <property type="entry name" value="EGF-like_Ca-bd_dom"/>
</dbReference>
<dbReference type="SUPFAM" id="SSF50809">
    <property type="entry name" value="XRCC4, N-terminal domain"/>
    <property type="match status" value="1"/>
</dbReference>
<dbReference type="GO" id="GO:0033165">
    <property type="term" value="C:interphotoreceptor matrix"/>
    <property type="evidence" value="ECO:0007669"/>
    <property type="project" value="UniProtKB-SubCell"/>
</dbReference>
<dbReference type="PROSITE" id="PS50026">
    <property type="entry name" value="EGF_3"/>
    <property type="match status" value="1"/>
</dbReference>
<evidence type="ECO:0000256" key="1">
    <source>
        <dbReference type="ARBA" id="ARBA00004123"/>
    </source>
</evidence>
<evidence type="ECO:0000259" key="34">
    <source>
        <dbReference type="PROSITE" id="PS50923"/>
    </source>
</evidence>
<evidence type="ECO:0000259" key="31">
    <source>
        <dbReference type="PROSITE" id="PS50026"/>
    </source>
</evidence>
<feature type="compositionally biased region" description="Polar residues" evidence="30">
    <location>
        <begin position="3535"/>
        <end position="3555"/>
    </location>
</feature>
<sequence>MSGTLRQITVSSDPDTPYFLRVEWAVDLGAGFTLALTDGSSAWIGEVSEDEVTKEANEVGISRDRYVEDLLQALARSEEGKDGGGRRRGDKEVYSFHLTPDHSHLSCQKTCNGTLVHLCSVEFHPAPDPQELIQEMIAQSLKLSRDLDSKNFQLLEENWRVKQDHQLILRQLEQQVQDKEKLERELYSHFVMVVNEKKAKIRGLQDDVRQLQQTPGQQQRDKEVKQSLGSRLLVLFLCGIQWKMRLNKLKTSNRRKQASSFDTTLCGATHGAPLSEFTATVTHQQHIVLQFSTYSTRWSRLCRYWTRHSPIPGTLCDVIGHIVTLELCRLCSASDSDNVVNHNVVDLSSVCECVLHMLHAGRNLVCQGVSVDRTSSDDEDELPRRKRRRKVNGRRQQNKPKRSYLSYCSKKFPGACVDMFLGTSALGALCCMNLQGNNNVTVMNDITEPPIINPNGTIIYNRDYLRIKWTKINGEVQSTVLVAQNGVIKIGSIYRNRVSVPSHPEDVGDASLTMVKLLASDAGTYRCEVMYGIADTQDTVNLNVNGVVFHYRANTSRYTLDYKKAVQTCENIGAAIATYEQLKAAYEDGFDQCDAGWIADQTVRYPITKPREGCYGNLHSKPGVRSYGLRNPTETYDVYCYVDNLYGDVYYAPVTHKMTFEEAREECKRRNAVLATPGQLHAAWRQGLDKCDYGWLSDGSIRHPVAMPRMKCGGGLLGVRTMYRYGNQTGFPEPTKKVGAYCFKAWRNVINQTSFVDVSVVETTTTTIISSSTPIPLLESRTATLSPTSETGLEEEGFTDSPSMFSTSMTPPRLTPSGQEEELITTVAPTIKEQHEDTDSEPQQTENSNSTELVPEPLEDPDDNLVIKISTIQPDVAIQDTSVNTEAMFLERKTIETFLGAGNMTEITPDLTTSDSTELTSEEVFSSPEPTLSTMGLRSTTPLPDYDVNIDGIQTDIHVEGMPPTQSAQQELSSRPLDTNHITDGTTIAPPEMTQTTQQTEDLETLAPINNKQTTFTAATATSGETSVEGVASSTSVLDESITQVPEHSSDILTEDDKSKEIGREYFTSTPMALSVTDTTTSPGTVDTNPSTQVSSTMQNISVDQTLQSEDSVSPVPDHPTPSIAYSEPILQSRDHDRFSHTTITTGPVVSFINDKHEITPEPQSTDEKEAKGTQILTNFTTLGTSDKITTVFDFPVDSTESTEEYTATLNSTESPDVYEYNPDIVKVKSTPPPIISEKDELTTKSPPEKDSISVSASAMESMPVSKTTQKIELNATEGVDNLTAASSDFIPTVTAAGPQMTKPSEETQTRKTDRETSTLITISIQEEVGKTGSTPIYGKSDSKVSEKALDQPRFTSSTTVYTISDKAGATKEKKSAYTNPAAEEMRQSVPQIVSTPSSDRKPPASTTSYSQRFTQDVEGGKKTQTPKEFALSSVASLVSSSSASPEQTSQIVITPAINVGRPETSSSTAHRMAETSERLVPSQGGSTLSQIPSILPTEKVVAHPMSTPENHDLGVQTLNMSTTSLPSHTPAGMETSLSSIHPMHTTVQATMESDVKSQTVQTVNTVKISVTVTGETQKEEITVLEAKKQKQTTSASHESSATTASPLHSAFENMKTTMVSFTEFFSQYSAQSVSLWTDIPHQKVETSEGTEMKINATVSANDKISAEINATSSVDSMQKTKTTEYDKVDDSTTASAGTHPPVSTERSKSASQDISEIPTETEAKETLMPAITTAILINIAHKETSVPLQQLESVTSRQTEETSALAETTFSSPAVDQDSSVKDQTEKPSVNSITGQTDSSSPVTPDDEVSSYGQSQDTFTQTSPVTVTSSLHSTEEQTAVSHDTTGSEVTDMISHSQEPSVSPSSDVTTQISVSQSLPFDISSTVPDIKHEDAGSKTPMVESVPSSSASTLKPDRTSHFIFSSTESSVDTTLDFTDEFLTVSTIVSSVTTTESPSVAKSHKTDSSDTSKPDVSKASSLSSTEKSTSVSPEPQESHTKSQTEETLALAETTSPFRKPDDEFSGDEPTDMSGKDTAVPTASSLLSTEKTSTPPALDQDSSVIDQTEKPSVTSNISQTDSSSAVTPDDEVSSHGQSQDTFTQTSPGTVTSSLHSTEEQTAASRDTTGSEVTDMISISQEPSVFPSSDVTTQITVSQNLSFDISSTVPDIKHEEGRSKTPMVESVPSSSASTLKPDRTSHFISTSTESSEDTTLDFTDEFLTVSTIVSSVTKTEYPAVATSHKTDSSDTSKPDVSTASSLSSTEKSTSVSPEPQESVTKSQTEERSSLAETTSPFRTPDDEFSGDEPTDMSGKDTAVPTASSLFSTEKTSTPPAVDQDSSVTDQTENPSVTSIIGQTDSSSLVTPDDEVSSYGQSQDTFTQTSPVTVTSSLHSTEQQTAVSHDTTGSEVTDMISHSQEPSVSPSSDVTTQKAVTQSLSFDISSTVPDIKHEEGGSKTPMVESVPSSSASTLKPDRTSHFIFTSTESSEDTTLDFTDEFLTVSTIVSSVTKTESPAVATSHKTDISDTSKPDVSTASLLSSTEKSKSVSPEPQESDTKSQTEETSALAETTSPFRQPHDEFSGDEPTDMSGKDTAVPTVSSLFSTEKTSTPPAVDQDSSVTDQTEKPSVTSIIGQTDSTSPVTPDDEVSSYGQSQDTFTQTSPVTVTSSLHSTEEQTAVSHDITGSEVTDMILHSQEPSVSPSSDVTTQITVTQSLSFDISSTVSDIKHQECGSKTPMVESVPSSSASTLKPDRTSNFISTSTESSEDTTLDFTDEFLTVSTIVSSVTTTESPAVATSHKTDSNDTSKPDVSTASSLSSTEKSTSVSPEPQESDTKTQTEEILAFAETTSPFRIPDDEFSGDEPTDMSGKDTAVPTVSALFSTDKTSTPPAVDQDSSVTDKTEKPSVTSIIGQTDSTSPVTPDDEVSSYGQSQDTFTQTSPVTVTSSLHSTEQQTAVSHDTTGSEVTDMISHSQEPSVSPSSDVTTQKAVTQSLSFDISSTVPDIKHEEGGSKTPMVESVPSSSASTLKPDRTSHFISTSTESSEDTTLDFTDEFLTVSTIVSSVTKTESPAVATSHKTDISDTSKPDVSTASLLSSTEKSKSVSPEPQESDTKSQTEETSALAETTSPFRQPHDEFSGDEPTDMSGKDTAVPTVSSLFSTEKTSTPPAVDQDSSVTDQTEKPSVTSIIGQTDSTSPVTPDDEVSSYGQSQDTFTQTSPVTVTSSLHSTEEQTAVSHDITGSEVIDMILHSQEPSVSPTSDVTTQKSVFQSLSFDISSTVPDIKHEEGGSKTPMVKSVPSSSASTLKPDRTSHFISTSTESSEDTTLDFTDEFLTVSTIVSSVTTTESPAVATSHKTDSNDTSKPDVSTASSLSSTEKSTSVSPEPQESDTKSQTEETLALAETTSPFRKPDDEFSGDEPTDMSGKDTAVPTASSLFSTEKTSTPPAVDQDSSVTDQTEKPSVTSIIGQTDSSSPVTPDDEVSSYGQSQDTFTQTSPVTVMSSLHSTEEQTPASHDTTGSEVTDMISHSQEPSVSPSSDVTTQKSVSQSLSFHISSTVSDIKHEEGGSKTPMVESVPSSSASTLKPDRTSHFISTSTESSEDTTLDFTDEFLTVSTIVSSVTTTESPSVATSHKTDSSDTSKPDVSTASSLSSTEKSTSVSPEPQESDTKSQTEETLTLADTTSPFRIPDDEFSGDEPTDMSGKDTAVPTASSLFRTDKTSTPPAVDQDSSVTDQTEKPSVTSIIGQTDPSSPVTPDDEVSSYGQSQDTFTQTSPVTAMSSLHSTEEQTPASHDTTGSEVTDMISHSQEPSVSPSSDVTTQITVTQSLSFDISSTVPDIKHEEGGSKTSMVESVPSSSASTLKPDRTSHFISTSTESSEDTTLDFTDKFLTVSTIVSSVTTTESPAVATSHKTDSSDTSKPDVSTVSSLSSTEKSTSVSPEPQESDTKSQTEETSALAQTTSPFRKPDDEFSGDEPTDMSGKDTAVPTASSLFSTEKTSTPPAVDQDSSVTDQTDKPSVTSIIGQTDPSSPVTPDDEVSSYGQSQDTFTETSPVTVMSSLQSSEELTAVSHDTTGSEVTDMISHSQEPSVFPSSDVTTQITVTQSLSFDISSTVPDIIHEGGGSKTPMVESVPTSIASTLKPETSSVVISTSTETVSEFSSFASGLSPSASDSIVVDSSIDSTVSDSTEVSHITSSSMFTSTTPLSTFHTDSTTIVLPTDFPSQSAAAQNTTATQIPLDVTVPPKHQKPLNTENQSSSSISDESSTISAITLLEEDKSTGQKTEILTDVSSTLSLLATQDQTAEPSSLSIIVIGSSEETSPTPPSSTVSVIPVIDDDEFIVQSPDFSTKAAGKTITTLSPVVSTEKTLLATASLEARESESSHSTTIKAFTLKSTETPISAYKYKGTDSVIATSEIEFVITSTTEEITKELPSLFPDVSSSAFSTEKQVMTTTGSESAAVLNLKTDVTTSPHTTEKAAALAESTEHEEGSGVQTFAQIYAISSIASTESASVTLSTVKDEPLDYSIDTDLTLVESLPTFLRSTIKPTSIAFTAEPMSLITDEDRSPNVATTPVPSLFTTERPTALHAETKKGTVTDEMSVVPSVTEVATKETSRTATGASLKISTDKHLLTTAAPETEAIEISKSQVTIVSSFYSTKKPTSVPHPDFSKSQSTFPFSRATDESQRAENHSTSQIESSTQSSPQFMTRESTDTTQVSVSPSRSTTTEEILTSGSGSGSGDFPEAEYSGDDVTPSTHDALLGTPTTAEQLSSEQTTLAKTTFKSLISSTFGKEESEREITTVTSPYTLETSQPMAIPSVTVFTSKETSPYIDMETSGMSGDDLESSSDGSGSEVSIETTTKAEDEFIVTTDETEIDEKENTYDILGALSPTHPGTQLTQEFMSSTQSPHMTSTEFTEQGSGVFKDDTATDDDISGEIQDVSTTFVPVTSTSSPARTTNVPTTKQIVLEKINTPETEISIIDKASVPPVSSTGDEVSIADHTMPPPYTTMSPHSIGTSEPHERVDFTITSSSIKHKADEIVSTSIPPIKYHNITDQQVVIITHSSSQTKTDQTEEMPTMVLHASKPSTSTSIIFTEEAKDEDELFSGVTVGMSKVTPTPELFTKDDAIIDGDRTSIVSSSSFYPTIQAEEVGGVTAVTTTQKLELTEEAEGSGIDRATYLTSTQATLHGASPTDLSVLISSPVDGASSLKTSSQETFTSSPEFSPGTTLSTKSSSEEIYIFPNETDTKQFSTITTQTIAGSVTTHTPVSTEPSTVKSTSKASEHESIGYDDSDEGSAVETSGTTLVTSVHGWTRFEKPVTVTASSLFSTEKPTVAPDMQDIDQEISGDQNQTVITEDVITTVKTEQLSPTPPATITSPLFSTSKSLTMTIEYDTQTSKITTALETESSLNTSLPPSDDVILTTAYVASTKDHITTITDSIPTSAVSSLRLTSKPDGIETSSDASFQQVKSEITFTYQAHRDMSSEKTVLATTSPVLQSKESGQQIEPSDVTPQSGITTMLIGDKTAKEQSQVSVIKEDSADAEGSGDRDSKLQETYTHGLVTQPFTNKTSKVTEPPGLVSTTPKLETDKSAKPEEETAVVKTTSSESSSEETSTESSSETLEETTTWLSVQTKNTLSPTMSSLFSTETPVASISNKREQDASEEKVSSKIVQGESEQTADPYSESSLAVPSASVMSQPDVIVQFVPTVSSVQHLTTPQESFEQVKSEITLTQRPHTDLSSQDISLTTTHPMFASHVTHQITEVKTLPSNASYMAETVSDSVQDRTVKTTDNQILLAAKTEPFPKKDGRPNGSTDSTISGYEVQKNQTSEPVSAVIVMMPSATVPISASPSSSSEYGSESSSEESMATVSTVKVDVDEAGNITDAHLNAITKPPTFLSTRPGSGSVSSESLSKELMTTKKPKIHIMEQQPLSADDIQTIFKVDATIASRKESPRVNSTGKEAVLSQTEEDVSPHSEIPRRTTIEFTTVLPAQAQSQPELVVPVTTTVSLSSEEDNTLTSKDLSAPPILIEGEPPIKGEETTALSDTGINLGHTVIGETVEIPDIDECQSNPCRNGGTCVDELASFTCVCLPSYAGLYCEQDTETCDYGWHKFQGHCYKYFPHRKNWDTAERECRIQGAHLSSILSHEEQQFVNRLGQDYQWIGLNDKMFDSDFRWTDGSPVQYENWRPNQPDSFFSSGEDCVVMIWHEDGQWNDVPCNYHLTFTCKKGTVACSQPPLVENARTFGKNRERYEINSLVRYQCQKGFIQKHVPTIRCRGDGRWDVPKITCIYPSNYQRTFMRRHQHNSLYSINNFKSWSDDTLRFHHQRYRGRRDRTDHQWKTQ</sequence>
<keyword evidence="17" id="KW-0539">Nucleus</keyword>
<evidence type="ECO:0000256" key="2">
    <source>
        <dbReference type="ARBA" id="ARBA00004504"/>
    </source>
</evidence>
<feature type="compositionally biased region" description="Basic and acidic residues" evidence="30">
    <location>
        <begin position="5648"/>
        <end position="5660"/>
    </location>
</feature>
<feature type="domain" description="Sushi" evidence="34">
    <location>
        <begin position="6222"/>
        <end position="6282"/>
    </location>
</feature>
<feature type="compositionally biased region" description="Polar residues" evidence="30">
    <location>
        <begin position="3202"/>
        <end position="3231"/>
    </location>
</feature>
<feature type="compositionally biased region" description="Polar residues" evidence="30">
    <location>
        <begin position="2738"/>
        <end position="2755"/>
    </location>
</feature>
<feature type="compositionally biased region" description="Low complexity" evidence="30">
    <location>
        <begin position="3917"/>
        <end position="3938"/>
    </location>
</feature>
<feature type="region of interest" description="Disordered" evidence="30">
    <location>
        <begin position="1294"/>
        <end position="1355"/>
    </location>
</feature>
<dbReference type="PANTHER" id="PTHR22804">
    <property type="entry name" value="AGGRECAN/VERSICAN PROTEOGLYCAN"/>
    <property type="match status" value="1"/>
</dbReference>
<dbReference type="SUPFAM" id="SSF57535">
    <property type="entry name" value="Complement control module/SCR domain"/>
    <property type="match status" value="1"/>
</dbReference>
<evidence type="ECO:0000256" key="19">
    <source>
        <dbReference type="ARBA" id="ARBA00023290"/>
    </source>
</evidence>
<dbReference type="InterPro" id="IPR000538">
    <property type="entry name" value="Link_dom"/>
</dbReference>
<feature type="compositionally biased region" description="Basic and acidic residues" evidence="30">
    <location>
        <begin position="2517"/>
        <end position="2526"/>
    </location>
</feature>
<dbReference type="GO" id="GO:0005509">
    <property type="term" value="F:calcium ion binding"/>
    <property type="evidence" value="ECO:0007669"/>
    <property type="project" value="InterPro"/>
</dbReference>
<keyword evidence="8" id="KW-0732">Signal</keyword>
<evidence type="ECO:0000256" key="22">
    <source>
        <dbReference type="ARBA" id="ARBA00044099"/>
    </source>
</evidence>
<evidence type="ECO:0000256" key="16">
    <source>
        <dbReference type="ARBA" id="ARBA00023204"/>
    </source>
</evidence>
<evidence type="ECO:0000313" key="36">
    <source>
        <dbReference type="EMBL" id="KAF3695890.1"/>
    </source>
</evidence>
<dbReference type="InterPro" id="IPR016187">
    <property type="entry name" value="CTDL_fold"/>
</dbReference>
<feature type="region of interest" description="Disordered" evidence="30">
    <location>
        <begin position="784"/>
        <end position="819"/>
    </location>
</feature>
<dbReference type="InterPro" id="IPR035976">
    <property type="entry name" value="Sushi/SCR/CCP_sf"/>
</dbReference>
<dbReference type="Pfam" id="PF06632">
    <property type="entry name" value="XRCC4"/>
    <property type="match status" value="1"/>
</dbReference>
<feature type="compositionally biased region" description="Polar residues" evidence="30">
    <location>
        <begin position="2268"/>
        <end position="2277"/>
    </location>
</feature>
<feature type="compositionally biased region" description="Low complexity" evidence="30">
    <location>
        <begin position="2411"/>
        <end position="2422"/>
    </location>
</feature>
<dbReference type="Pfam" id="PF21924">
    <property type="entry name" value="XRCC4_CC"/>
    <property type="match status" value="1"/>
</dbReference>
<dbReference type="Gene3D" id="2.170.210.10">
    <property type="entry name" value="DNA double-strand break repair and VJ recombination XRCC4, N-terminal"/>
    <property type="match status" value="1"/>
</dbReference>
<feature type="compositionally biased region" description="Low complexity" evidence="30">
    <location>
        <begin position="2002"/>
        <end position="2011"/>
    </location>
</feature>
<feature type="compositionally biased region" description="Low complexity" evidence="30">
    <location>
        <begin position="4830"/>
        <end position="4851"/>
    </location>
</feature>
<feature type="region of interest" description="Disordered" evidence="30">
    <location>
        <begin position="373"/>
        <end position="398"/>
    </location>
</feature>
<feature type="region of interest" description="Disordered" evidence="30">
    <location>
        <begin position="832"/>
        <end position="861"/>
    </location>
</feature>
<dbReference type="SMART" id="SM00179">
    <property type="entry name" value="EGF_CA"/>
    <property type="match status" value="1"/>
</dbReference>
<feature type="disulfide bond" evidence="28">
    <location>
        <begin position="593"/>
        <end position="614"/>
    </location>
</feature>
<dbReference type="PRINTS" id="PR01265">
    <property type="entry name" value="LINKMODULE"/>
</dbReference>
<dbReference type="PROSITE" id="PS00615">
    <property type="entry name" value="C_TYPE_LECTIN_1"/>
    <property type="match status" value="1"/>
</dbReference>
<keyword evidence="13" id="KW-0654">Proteoglycan</keyword>
<feature type="compositionally biased region" description="Polar residues" evidence="30">
    <location>
        <begin position="5667"/>
        <end position="5676"/>
    </location>
</feature>
<evidence type="ECO:0000256" key="25">
    <source>
        <dbReference type="ARBA" id="ARBA00044266"/>
    </source>
</evidence>
<dbReference type="GO" id="GO:0005615">
    <property type="term" value="C:extracellular space"/>
    <property type="evidence" value="ECO:0007669"/>
    <property type="project" value="TreeGrafter"/>
</dbReference>
<dbReference type="FunFam" id="3.10.100.10:FF:000011">
    <property type="entry name" value="Aggrecan core protein"/>
    <property type="match status" value="1"/>
</dbReference>
<dbReference type="GO" id="GO:0001750">
    <property type="term" value="C:photoreceptor outer segment"/>
    <property type="evidence" value="ECO:0007669"/>
    <property type="project" value="UniProtKB-SubCell"/>
</dbReference>
<feature type="compositionally biased region" description="Polar residues" evidence="30">
    <location>
        <begin position="3948"/>
        <end position="3959"/>
    </location>
</feature>
<feature type="domain" description="Link" evidence="35">
    <location>
        <begin position="647"/>
        <end position="744"/>
    </location>
</feature>
<feature type="region of interest" description="Disordered" evidence="30">
    <location>
        <begin position="5255"/>
        <end position="5292"/>
    </location>
</feature>
<dbReference type="FunFam" id="2.10.25.10:FF:000006">
    <property type="entry name" value="Versican core protein-like isoform 1"/>
    <property type="match status" value="1"/>
</dbReference>
<dbReference type="Proteomes" id="UP000503349">
    <property type="component" value="Chromosome 11"/>
</dbReference>
<feature type="compositionally biased region" description="Basic and acidic residues" evidence="30">
    <location>
        <begin position="3351"/>
        <end position="3360"/>
    </location>
</feature>
<feature type="compositionally biased region" description="Low complexity" evidence="30">
    <location>
        <begin position="5894"/>
        <end position="5904"/>
    </location>
</feature>
<feature type="compositionally biased region" description="Low complexity" evidence="30">
    <location>
        <begin position="3392"/>
        <end position="3401"/>
    </location>
</feature>
<feature type="region of interest" description="Disordered" evidence="30">
    <location>
        <begin position="5943"/>
        <end position="5967"/>
    </location>
</feature>
<feature type="compositionally biased region" description="Basic and acidic residues" evidence="30">
    <location>
        <begin position="2239"/>
        <end position="2248"/>
    </location>
</feature>
<feature type="domain" description="Link" evidence="35">
    <location>
        <begin position="547"/>
        <end position="642"/>
    </location>
</feature>
<evidence type="ECO:0000259" key="35">
    <source>
        <dbReference type="PROSITE" id="PS50963"/>
    </source>
</evidence>
<dbReference type="PROSITE" id="PS50041">
    <property type="entry name" value="C_TYPE_LECTIN_2"/>
    <property type="match status" value="1"/>
</dbReference>
<feature type="domain" description="C-type lectin" evidence="32">
    <location>
        <begin position="6104"/>
        <end position="6218"/>
    </location>
</feature>
<dbReference type="PANTHER" id="PTHR22804:SF6">
    <property type="entry name" value="VERSICAN CORE PROTEIN"/>
    <property type="match status" value="1"/>
</dbReference>
<keyword evidence="20" id="KW-0393">Immunoglobulin domain</keyword>
<feature type="compositionally biased region" description="Polar residues" evidence="30">
    <location>
        <begin position="3427"/>
        <end position="3472"/>
    </location>
</feature>
<feature type="coiled-coil region" evidence="29">
    <location>
        <begin position="162"/>
        <end position="214"/>
    </location>
</feature>
<feature type="region of interest" description="Disordered" evidence="30">
    <location>
        <begin position="1229"/>
        <end position="1267"/>
    </location>
</feature>
<dbReference type="Gene3D" id="2.10.25.10">
    <property type="entry name" value="Laminin"/>
    <property type="match status" value="1"/>
</dbReference>
<feature type="compositionally biased region" description="Basic and acidic residues" evidence="30">
    <location>
        <begin position="1304"/>
        <end position="1317"/>
    </location>
</feature>
<feature type="region of interest" description="Disordered" evidence="30">
    <location>
        <begin position="1670"/>
        <end position="1726"/>
    </location>
</feature>
<dbReference type="GO" id="GO:0005634">
    <property type="term" value="C:nucleus"/>
    <property type="evidence" value="ECO:0007669"/>
    <property type="project" value="UniProtKB-SubCell"/>
</dbReference>
<evidence type="ECO:0000256" key="10">
    <source>
        <dbReference type="ARBA" id="ARBA00022737"/>
    </source>
</evidence>
<dbReference type="CDD" id="cd03517">
    <property type="entry name" value="Link_domain_CSPGs_modules_1_3"/>
    <property type="match status" value="1"/>
</dbReference>
<evidence type="ECO:0000259" key="32">
    <source>
        <dbReference type="PROSITE" id="PS50041"/>
    </source>
</evidence>
<evidence type="ECO:0000256" key="12">
    <source>
        <dbReference type="ARBA" id="ARBA00022837"/>
    </source>
</evidence>
<feature type="compositionally biased region" description="Polar residues" evidence="30">
    <location>
        <begin position="2875"/>
        <end position="2893"/>
    </location>
</feature>
<feature type="compositionally biased region" description="Polar residues" evidence="30">
    <location>
        <begin position="1752"/>
        <end position="1779"/>
    </location>
</feature>
<dbReference type="InterPro" id="IPR013106">
    <property type="entry name" value="Ig_V-set"/>
</dbReference>
<dbReference type="InterPro" id="IPR013783">
    <property type="entry name" value="Ig-like_fold"/>
</dbReference>
<feature type="region of interest" description="Disordered" evidence="30">
    <location>
        <begin position="4827"/>
        <end position="4857"/>
    </location>
</feature>
<feature type="compositionally biased region" description="Polar residues" evidence="30">
    <location>
        <begin position="2423"/>
        <end position="2442"/>
    </location>
</feature>
<keyword evidence="12" id="KW-0106">Calcium</keyword>
<dbReference type="InterPro" id="IPR000742">
    <property type="entry name" value="EGF"/>
</dbReference>
<feature type="domain" description="EGF-like" evidence="31">
    <location>
        <begin position="6055"/>
        <end position="6091"/>
    </location>
</feature>
<dbReference type="CDD" id="cd00054">
    <property type="entry name" value="EGF_CA"/>
    <property type="match status" value="1"/>
</dbReference>
<feature type="compositionally biased region" description="Low complexity" evidence="30">
    <location>
        <begin position="3842"/>
        <end position="3856"/>
    </location>
</feature>
<feature type="region of interest" description="Disordered" evidence="30">
    <location>
        <begin position="4653"/>
        <end position="4756"/>
    </location>
</feature>
<dbReference type="SUPFAM" id="SSF56436">
    <property type="entry name" value="C-type lectin-like"/>
    <property type="match status" value="3"/>
</dbReference>
<feature type="compositionally biased region" description="Basic and acidic residues" evidence="30">
    <location>
        <begin position="1961"/>
        <end position="1973"/>
    </location>
</feature>
<keyword evidence="29" id="KW-0175">Coiled coil</keyword>
<feature type="region of interest" description="Disordered" evidence="30">
    <location>
        <begin position="1075"/>
        <end position="1096"/>
    </location>
</feature>
<feature type="compositionally biased region" description="Polar residues" evidence="30">
    <location>
        <begin position="2901"/>
        <end position="2916"/>
    </location>
</feature>
<feature type="region of interest" description="Disordered" evidence="30">
    <location>
        <begin position="1587"/>
        <end position="1608"/>
    </location>
</feature>
<dbReference type="CDD" id="cd03588">
    <property type="entry name" value="CLECT_CSPGs"/>
    <property type="match status" value="1"/>
</dbReference>
<feature type="region of interest" description="Disordered" evidence="30">
    <location>
        <begin position="2725"/>
        <end position="2766"/>
    </location>
</feature>
<evidence type="ECO:0000256" key="7">
    <source>
        <dbReference type="ARBA" id="ARBA00022659"/>
    </source>
</evidence>
<dbReference type="SMART" id="SM00034">
    <property type="entry name" value="CLECT"/>
    <property type="match status" value="1"/>
</dbReference>
<dbReference type="InterPro" id="IPR018378">
    <property type="entry name" value="C-type_lectin_CS"/>
</dbReference>
<evidence type="ECO:0000256" key="23">
    <source>
        <dbReference type="ARBA" id="ARBA00044230"/>
    </source>
</evidence>
<feature type="region of interest" description="Disordered" evidence="30">
    <location>
        <begin position="3616"/>
        <end position="3815"/>
    </location>
</feature>
<feature type="compositionally biased region" description="Polar residues" evidence="30">
    <location>
        <begin position="4036"/>
        <end position="4074"/>
    </location>
</feature>
<evidence type="ECO:0000256" key="4">
    <source>
        <dbReference type="ARBA" id="ARBA00022525"/>
    </source>
</evidence>
<keyword evidence="18" id="KW-0966">Cell projection</keyword>
<dbReference type="GO" id="GO:0072534">
    <property type="term" value="C:perineuronal net"/>
    <property type="evidence" value="ECO:0007669"/>
    <property type="project" value="TreeGrafter"/>
</dbReference>
<keyword evidence="16" id="KW-0234">DNA repair</keyword>
<evidence type="ECO:0000256" key="27">
    <source>
        <dbReference type="PROSITE-ProRule" id="PRU00302"/>
    </source>
</evidence>
<feature type="compositionally biased region" description="Polar residues" evidence="30">
    <location>
        <begin position="965"/>
        <end position="986"/>
    </location>
</feature>
<evidence type="ECO:0000256" key="30">
    <source>
        <dbReference type="SAM" id="MobiDB-lite"/>
    </source>
</evidence>
<keyword evidence="37" id="KW-1185">Reference proteome</keyword>
<dbReference type="PROSITE" id="PS01241">
    <property type="entry name" value="LINK_1"/>
    <property type="match status" value="2"/>
</dbReference>
<feature type="compositionally biased region" description="Polar residues" evidence="30">
    <location>
        <begin position="3705"/>
        <end position="3750"/>
    </location>
</feature>
<dbReference type="Gene3D" id="3.10.100.10">
    <property type="entry name" value="Mannose-Binding Protein A, subunit A"/>
    <property type="match status" value="3"/>
</dbReference>
<feature type="compositionally biased region" description="Low complexity" evidence="30">
    <location>
        <begin position="5607"/>
        <end position="5619"/>
    </location>
</feature>
<evidence type="ECO:0000256" key="18">
    <source>
        <dbReference type="ARBA" id="ARBA00023273"/>
    </source>
</evidence>
<evidence type="ECO:0000256" key="6">
    <source>
        <dbReference type="ARBA" id="ARBA00022536"/>
    </source>
</evidence>
<feature type="region of interest" description="Disordered" evidence="30">
    <location>
        <begin position="5478"/>
        <end position="5676"/>
    </location>
</feature>
<dbReference type="Pfam" id="PF00084">
    <property type="entry name" value="Sushi"/>
    <property type="match status" value="1"/>
</dbReference>
<dbReference type="EMBL" id="CM015722">
    <property type="protein sequence ID" value="KAF3695890.1"/>
    <property type="molecule type" value="Genomic_DNA"/>
</dbReference>
<feature type="disulfide bond" evidence="27">
    <location>
        <begin position="6253"/>
        <end position="6280"/>
    </location>
</feature>
<feature type="compositionally biased region" description="Basic and acidic residues" evidence="30">
    <location>
        <begin position="1237"/>
        <end position="1252"/>
    </location>
</feature>
<feature type="compositionally biased region" description="Polar residues" evidence="30">
    <location>
        <begin position="2646"/>
        <end position="2675"/>
    </location>
</feature>
<feature type="compositionally biased region" description="Basic and acidic residues" evidence="30">
    <location>
        <begin position="1682"/>
        <end position="1691"/>
    </location>
</feature>
<feature type="compositionally biased region" description="Low complexity" evidence="30">
    <location>
        <begin position="3114"/>
        <end position="3124"/>
    </location>
</feature>
<feature type="disulfide bond" evidence="28">
    <location>
        <begin position="691"/>
        <end position="712"/>
    </location>
</feature>
<evidence type="ECO:0000256" key="8">
    <source>
        <dbReference type="ARBA" id="ARBA00022729"/>
    </source>
</evidence>
<evidence type="ECO:0000256" key="20">
    <source>
        <dbReference type="ARBA" id="ARBA00023319"/>
    </source>
</evidence>
<organism evidence="36 37">
    <name type="scientific">Channa argus</name>
    <name type="common">Northern snakehead</name>
    <name type="synonym">Ophicephalus argus</name>
    <dbReference type="NCBI Taxonomy" id="215402"/>
    <lineage>
        <taxon>Eukaryota</taxon>
        <taxon>Metazoa</taxon>
        <taxon>Chordata</taxon>
        <taxon>Craniata</taxon>
        <taxon>Vertebrata</taxon>
        <taxon>Euteleostomi</taxon>
        <taxon>Actinopterygii</taxon>
        <taxon>Neopterygii</taxon>
        <taxon>Teleostei</taxon>
        <taxon>Neoteleostei</taxon>
        <taxon>Acanthomorphata</taxon>
        <taxon>Anabantaria</taxon>
        <taxon>Anabantiformes</taxon>
        <taxon>Channoidei</taxon>
        <taxon>Channidae</taxon>
        <taxon>Channa</taxon>
    </lineage>
</organism>
<proteinExistence type="predicted"/>
<comment type="subcellular location">
    <subcellularLocation>
        <location evidence="2">Cell projection</location>
        <location evidence="2">Cilium</location>
        <location evidence="2">Photoreceptor outer segment</location>
    </subcellularLocation>
    <subcellularLocation>
        <location evidence="1">Nucleus</location>
    </subcellularLocation>
    <subcellularLocation>
        <location evidence="3">Secreted</location>
        <location evidence="3">Extracellular space</location>
        <location evidence="3">Extracellular matrix</location>
        <location evidence="3">Interphotoreceptor matrix</location>
    </subcellularLocation>
</comment>
<dbReference type="GO" id="GO:0007417">
    <property type="term" value="P:central nervous system development"/>
    <property type="evidence" value="ECO:0007669"/>
    <property type="project" value="TreeGrafter"/>
</dbReference>
<feature type="compositionally biased region" description="Polar residues" evidence="30">
    <location>
        <begin position="5478"/>
        <end position="5510"/>
    </location>
</feature>
<dbReference type="InterPro" id="IPR000152">
    <property type="entry name" value="EGF-type_Asp/Asn_hydroxyl_site"/>
</dbReference>
<dbReference type="GO" id="GO:0003677">
    <property type="term" value="F:DNA binding"/>
    <property type="evidence" value="ECO:0007669"/>
    <property type="project" value="InterPro"/>
</dbReference>
<dbReference type="Pfam" id="PF00193">
    <property type="entry name" value="Xlink"/>
    <property type="match status" value="2"/>
</dbReference>
<feature type="region of interest" description="Disordered" evidence="30">
    <location>
        <begin position="5201"/>
        <end position="5225"/>
    </location>
</feature>
<feature type="compositionally biased region" description="Polar residues" evidence="30">
    <location>
        <begin position="841"/>
        <end position="852"/>
    </location>
</feature>
<feature type="compositionally biased region" description="Basic and acidic residues" evidence="30">
    <location>
        <begin position="4675"/>
        <end position="4684"/>
    </location>
</feature>
<feature type="region of interest" description="Disordered" evidence="30">
    <location>
        <begin position="1948"/>
        <end position="2146"/>
    </location>
</feature>
<dbReference type="InterPro" id="IPR033987">
    <property type="entry name" value="CSPG_CTLD"/>
</dbReference>
<feature type="compositionally biased region" description="Low complexity" evidence="30">
    <location>
        <begin position="3616"/>
        <end position="3628"/>
    </location>
</feature>
<evidence type="ECO:0000256" key="14">
    <source>
        <dbReference type="ARBA" id="ARBA00023157"/>
    </source>
</evidence>
<feature type="region of interest" description="Disordered" evidence="30">
    <location>
        <begin position="1885"/>
        <end position="1914"/>
    </location>
</feature>
<feature type="compositionally biased region" description="Polar residues" evidence="30">
    <location>
        <begin position="5803"/>
        <end position="5818"/>
    </location>
</feature>
<dbReference type="SUPFAM" id="SSF48726">
    <property type="entry name" value="Immunoglobulin"/>
    <property type="match status" value="1"/>
</dbReference>
<feature type="compositionally biased region" description="Basic residues" evidence="30">
    <location>
        <begin position="384"/>
        <end position="398"/>
    </location>
</feature>